<protein>
    <submittedName>
        <fullName evidence="1">Uncharacterized protein</fullName>
    </submittedName>
</protein>
<dbReference type="HOGENOM" id="CLU_3232124_0_0_4"/>
<accession>A0A0A1FB73</accession>
<dbReference type="EMBL" id="CP009962">
    <property type="protein sequence ID" value="AIY40924.1"/>
    <property type="molecule type" value="Genomic_DNA"/>
</dbReference>
<gene>
    <name evidence="1" type="ORF">LT85_1766</name>
</gene>
<reference evidence="2" key="1">
    <citation type="journal article" date="2014" name="Soil Biol. Biochem.">
        <title>Structure and function of bacterial communities in ageing soils: Insights from the Mendocino ecological staircase.</title>
        <authorList>
            <person name="Uroz S."/>
            <person name="Tech J.J."/>
            <person name="Sawaya N.A."/>
            <person name="Frey-Klett P."/>
            <person name="Leveau J.H.J."/>
        </authorList>
    </citation>
    <scope>NUCLEOTIDE SEQUENCE [LARGE SCALE GENOMIC DNA]</scope>
    <source>
        <strain evidence="2">Cal35</strain>
    </source>
</reference>
<evidence type="ECO:0000313" key="2">
    <source>
        <dbReference type="Proteomes" id="UP000030302"/>
    </source>
</evidence>
<dbReference type="AlphaFoldDB" id="A0A0A1FB73"/>
<evidence type="ECO:0000313" key="1">
    <source>
        <dbReference type="EMBL" id="AIY40924.1"/>
    </source>
</evidence>
<sequence>MAAALTLPVPEDGEAVQQQISSGDECKCGDFKLSLAQIMGLPS</sequence>
<name>A0A0A1FB73_9BURK</name>
<dbReference type="KEGG" id="care:LT85_1766"/>
<dbReference type="STRING" id="279058.LT85_1766"/>
<proteinExistence type="predicted"/>
<organism evidence="1 2">
    <name type="scientific">Collimonas arenae</name>
    <dbReference type="NCBI Taxonomy" id="279058"/>
    <lineage>
        <taxon>Bacteria</taxon>
        <taxon>Pseudomonadati</taxon>
        <taxon>Pseudomonadota</taxon>
        <taxon>Betaproteobacteria</taxon>
        <taxon>Burkholderiales</taxon>
        <taxon>Oxalobacteraceae</taxon>
        <taxon>Collimonas</taxon>
    </lineage>
</organism>
<keyword evidence="2" id="KW-1185">Reference proteome</keyword>
<dbReference type="Proteomes" id="UP000030302">
    <property type="component" value="Chromosome"/>
</dbReference>